<dbReference type="OrthoDB" id="677810at2"/>
<proteinExistence type="predicted"/>
<feature type="domain" description="Carrier" evidence="1">
    <location>
        <begin position="4"/>
        <end position="81"/>
    </location>
</feature>
<dbReference type="AlphaFoldDB" id="A0A4R7VKQ8"/>
<dbReference type="Proteomes" id="UP000294927">
    <property type="component" value="Unassembled WGS sequence"/>
</dbReference>
<evidence type="ECO:0000313" key="2">
    <source>
        <dbReference type="EMBL" id="TDV49788.1"/>
    </source>
</evidence>
<dbReference type="Pfam" id="PF00550">
    <property type="entry name" value="PP-binding"/>
    <property type="match status" value="1"/>
</dbReference>
<organism evidence="2 3">
    <name type="scientific">Actinophytocola oryzae</name>
    <dbReference type="NCBI Taxonomy" id="502181"/>
    <lineage>
        <taxon>Bacteria</taxon>
        <taxon>Bacillati</taxon>
        <taxon>Actinomycetota</taxon>
        <taxon>Actinomycetes</taxon>
        <taxon>Pseudonocardiales</taxon>
        <taxon>Pseudonocardiaceae</taxon>
    </lineage>
</organism>
<comment type="caution">
    <text evidence="2">The sequence shown here is derived from an EMBL/GenBank/DDBJ whole genome shotgun (WGS) entry which is preliminary data.</text>
</comment>
<dbReference type="EMBL" id="SOCP01000007">
    <property type="protein sequence ID" value="TDV49788.1"/>
    <property type="molecule type" value="Genomic_DNA"/>
</dbReference>
<keyword evidence="3" id="KW-1185">Reference proteome</keyword>
<dbReference type="InterPro" id="IPR036736">
    <property type="entry name" value="ACP-like_sf"/>
</dbReference>
<gene>
    <name evidence="2" type="ORF">CLV71_107136</name>
</gene>
<dbReference type="Gene3D" id="1.10.1200.10">
    <property type="entry name" value="ACP-like"/>
    <property type="match status" value="1"/>
</dbReference>
<accession>A0A4R7VKQ8</accession>
<evidence type="ECO:0000313" key="3">
    <source>
        <dbReference type="Proteomes" id="UP000294927"/>
    </source>
</evidence>
<dbReference type="InterPro" id="IPR009081">
    <property type="entry name" value="PP-bd_ACP"/>
</dbReference>
<name>A0A4R7VKQ8_9PSEU</name>
<reference evidence="2 3" key="1">
    <citation type="submission" date="2019-03" db="EMBL/GenBank/DDBJ databases">
        <title>Genomic Encyclopedia of Archaeal and Bacterial Type Strains, Phase II (KMG-II): from individual species to whole genera.</title>
        <authorList>
            <person name="Goeker M."/>
        </authorList>
    </citation>
    <scope>NUCLEOTIDE SEQUENCE [LARGE SCALE GENOMIC DNA]</scope>
    <source>
        <strain evidence="2 3">DSM 45499</strain>
    </source>
</reference>
<sequence length="81" mass="9029">MATVTTDEARERIRAFLCRHTGPDLADTDDYFALGMVNSLFAMQLVVFVQKEFGLTLGPQQMVFDNFRTVNGLVRLVGDAS</sequence>
<evidence type="ECO:0000259" key="1">
    <source>
        <dbReference type="PROSITE" id="PS50075"/>
    </source>
</evidence>
<dbReference type="PROSITE" id="PS50075">
    <property type="entry name" value="CARRIER"/>
    <property type="match status" value="1"/>
</dbReference>
<protein>
    <submittedName>
        <fullName evidence="2">Acyl carrier protein</fullName>
    </submittedName>
</protein>
<dbReference type="RefSeq" id="WP_133904485.1">
    <property type="nucleotide sequence ID" value="NZ_SOCP01000007.1"/>
</dbReference>
<dbReference type="SUPFAM" id="SSF47336">
    <property type="entry name" value="ACP-like"/>
    <property type="match status" value="1"/>
</dbReference>